<comment type="similarity">
    <text evidence="1 9 10">Belongs to the class-I aminoacyl-tRNA synthetase family.</text>
</comment>
<dbReference type="RefSeq" id="WP_247976963.1">
    <property type="nucleotide sequence ID" value="NZ_CP095848.1"/>
</dbReference>
<dbReference type="InterPro" id="IPR009008">
    <property type="entry name" value="Val/Leu/Ile-tRNA-synth_edit"/>
</dbReference>
<evidence type="ECO:0000256" key="1">
    <source>
        <dbReference type="ARBA" id="ARBA00005594"/>
    </source>
</evidence>
<evidence type="ECO:0000256" key="10">
    <source>
        <dbReference type="RuleBase" id="RU363035"/>
    </source>
</evidence>
<comment type="subcellular location">
    <subcellularLocation>
        <location evidence="9">Cytoplasm</location>
    </subcellularLocation>
</comment>
<feature type="binding site" evidence="9">
    <location>
        <position position="770"/>
    </location>
    <ligand>
        <name>ATP</name>
        <dbReference type="ChEBI" id="CHEBI:30616"/>
    </ligand>
</feature>
<feature type="domain" description="Aminoacyl-tRNA synthetase class Ia" evidence="11">
    <location>
        <begin position="12"/>
        <end position="145"/>
    </location>
</feature>
<evidence type="ECO:0000256" key="4">
    <source>
        <dbReference type="ARBA" id="ARBA00022741"/>
    </source>
</evidence>
<keyword evidence="3 9" id="KW-0436">Ligase</keyword>
<dbReference type="Pfam" id="PF00133">
    <property type="entry name" value="tRNA-synt_1"/>
    <property type="match status" value="2"/>
</dbReference>
<reference evidence="14 15" key="1">
    <citation type="submission" date="2022-04" db="EMBL/GenBank/DDBJ databases">
        <title>Hymenobacter sp. isolated from the air.</title>
        <authorList>
            <person name="Won M."/>
            <person name="Lee C.-M."/>
            <person name="Woen H.-Y."/>
            <person name="Kwon S.-W."/>
        </authorList>
    </citation>
    <scope>NUCLEOTIDE SEQUENCE [LARGE SCALE GENOMIC DNA]</scope>
    <source>
        <strain evidence="15">5516 S-25</strain>
    </source>
</reference>
<dbReference type="InterPro" id="IPR002300">
    <property type="entry name" value="aa-tRNA-synth_Ia"/>
</dbReference>
<dbReference type="Gene3D" id="1.10.730.10">
    <property type="entry name" value="Isoleucyl-tRNA Synthetase, Domain 1"/>
    <property type="match status" value="2"/>
</dbReference>
<evidence type="ECO:0000313" key="14">
    <source>
        <dbReference type="EMBL" id="UPL51054.1"/>
    </source>
</evidence>
<dbReference type="Pfam" id="PF08264">
    <property type="entry name" value="Anticodon_1"/>
    <property type="match status" value="1"/>
</dbReference>
<evidence type="ECO:0000256" key="9">
    <source>
        <dbReference type="HAMAP-Rule" id="MF_00049"/>
    </source>
</evidence>
<dbReference type="PANTHER" id="PTHR43740">
    <property type="entry name" value="LEUCYL-TRNA SYNTHETASE"/>
    <property type="match status" value="1"/>
</dbReference>
<comment type="catalytic activity">
    <reaction evidence="8 9">
        <text>tRNA(Leu) + L-leucine + ATP = L-leucyl-tRNA(Leu) + AMP + diphosphate</text>
        <dbReference type="Rhea" id="RHEA:11688"/>
        <dbReference type="Rhea" id="RHEA-COMP:9613"/>
        <dbReference type="Rhea" id="RHEA-COMP:9622"/>
        <dbReference type="ChEBI" id="CHEBI:30616"/>
        <dbReference type="ChEBI" id="CHEBI:33019"/>
        <dbReference type="ChEBI" id="CHEBI:57427"/>
        <dbReference type="ChEBI" id="CHEBI:78442"/>
        <dbReference type="ChEBI" id="CHEBI:78494"/>
        <dbReference type="ChEBI" id="CHEBI:456215"/>
        <dbReference type="EC" id="6.1.1.4"/>
    </reaction>
</comment>
<dbReference type="InterPro" id="IPR001412">
    <property type="entry name" value="aa-tRNA-synth_I_CS"/>
</dbReference>
<keyword evidence="5 9" id="KW-0067">ATP-binding</keyword>
<name>A0ABY4JDZ5_9BACT</name>
<proteinExistence type="inferred from homology"/>
<dbReference type="Gene3D" id="3.40.50.620">
    <property type="entry name" value="HUPs"/>
    <property type="match status" value="3"/>
</dbReference>
<dbReference type="PRINTS" id="PR00985">
    <property type="entry name" value="TRNASYNTHLEU"/>
</dbReference>
<dbReference type="PROSITE" id="PS00178">
    <property type="entry name" value="AA_TRNA_LIGASE_I"/>
    <property type="match status" value="1"/>
</dbReference>
<keyword evidence="2 9" id="KW-0963">Cytoplasm</keyword>
<feature type="domain" description="Methionyl/Valyl/Leucyl/Isoleucyl-tRNA synthetase anticodon-binding" evidence="12">
    <location>
        <begin position="844"/>
        <end position="958"/>
    </location>
</feature>
<dbReference type="CDD" id="cd07958">
    <property type="entry name" value="Anticodon_Ia_Leu_BEm"/>
    <property type="match status" value="1"/>
</dbReference>
<dbReference type="InterPro" id="IPR002302">
    <property type="entry name" value="Leu-tRNA-ligase"/>
</dbReference>
<feature type="domain" description="Leucyl-tRNA synthetase editing" evidence="13">
    <location>
        <begin position="279"/>
        <end position="439"/>
    </location>
</feature>
<evidence type="ECO:0000256" key="8">
    <source>
        <dbReference type="ARBA" id="ARBA00047469"/>
    </source>
</evidence>
<dbReference type="InterPro" id="IPR013155">
    <property type="entry name" value="M/V/L/I-tRNA-synth_anticd-bd"/>
</dbReference>
<dbReference type="InterPro" id="IPR009080">
    <property type="entry name" value="tRNAsynth_Ia_anticodon-bd"/>
</dbReference>
<dbReference type="PANTHER" id="PTHR43740:SF2">
    <property type="entry name" value="LEUCINE--TRNA LIGASE, MITOCHONDRIAL"/>
    <property type="match status" value="1"/>
</dbReference>
<evidence type="ECO:0000256" key="3">
    <source>
        <dbReference type="ARBA" id="ARBA00022598"/>
    </source>
</evidence>
<dbReference type="SUPFAM" id="SSF47323">
    <property type="entry name" value="Anticodon-binding domain of a subclass of class I aminoacyl-tRNA synthetases"/>
    <property type="match status" value="1"/>
</dbReference>
<dbReference type="SUPFAM" id="SSF52374">
    <property type="entry name" value="Nucleotidylyl transferase"/>
    <property type="match status" value="1"/>
</dbReference>
<dbReference type="SUPFAM" id="SSF50677">
    <property type="entry name" value="ValRS/IleRS/LeuRS editing domain"/>
    <property type="match status" value="1"/>
</dbReference>
<dbReference type="Proteomes" id="UP000829647">
    <property type="component" value="Chromosome"/>
</dbReference>
<evidence type="ECO:0000259" key="12">
    <source>
        <dbReference type="Pfam" id="PF08264"/>
    </source>
</evidence>
<sequence length="994" mass="112742">MPGYHPQDIEKKWQAHWKEHNTFKAENQSEKPKYYVLDMFPYPSGAGLHVGHPLGYIASDIVSRYKRLQGFNVLHPMGFDSFGLPAEQYAIQTGQHPAITTEQNIDTYIRQLNSLGFSYDWSREVRTSDPSYYKWTQWIFLKLFNSWYNLDTNRAEPLKTLLDKFAESGSQGVRAAGDEEELHDFTAGQWQMMSEKQRLLAVHPYRLAYQSDTYVNWCAGLGTVLSNDEVKDGLSERGGFPVERRLMPQWNLRITAYADRLLQGLDTIDWPEAVKEMQRNWIGKSIGAEVTFAVQGHEQAQIKVYTTRVDTIYGATFLVLAPEHELVKELTTPEQQEAVQEYIDATKRRSERDRMADTKTVSGAFTGAYALNPFTNEPIQIWIADYVLAGYGTGAVMAVPSGDQRDYVFAKHFHLPIVQVVDQQQIEEQADPTKEGTYLHGLIQGQGYKEATQTLIQELEARGIGKGKVNFRLRDAIFGRQRYWGEPIPIYYKDGVAYGVAEADLPLVLPEIDEYKPTETGEPPLARAKDWKYKGQYDYELSTMPGWAGSSWYFLRYMDPENQERFVGQEPEQYWQQVDLYLGGAEHATGHLLYSRFWHLFLKDLGLVTANEPFQKLINQGMILGRSNFVYRLNVTWYGSNWSVGEDGNEVTTEATIVAPPIFVSDSLRKKFEEADFLKTLKDPSNPVQIALSKISKQVGELNGNSGGLGFHLSSPNTITPLHVDVNIVENDVLDIEAFKNWREEYATAEFILEDNGTYVCGVEVEKMSKSKYNVVNPDTLIEKFGADALRLYEMFLGPLEQFKPWNTNGMSGVAGFLKKLWRLYHPQDGDFAVTDEAPKPAELKALHKAIRKVEEDIEKFSFNTTVSALMITVNELTALNTHNRAILEPLVVLLSPYAPHLAEELWQKLGHEAGSISSASYPEFKEEYLVEDTVNYPVAINGKVREQLQFPATATAQEIEAAVRATDILARYADGKEAKKVIVVLGRMVNVVV</sequence>
<evidence type="ECO:0000256" key="6">
    <source>
        <dbReference type="ARBA" id="ARBA00022917"/>
    </source>
</evidence>
<evidence type="ECO:0000256" key="7">
    <source>
        <dbReference type="ARBA" id="ARBA00023146"/>
    </source>
</evidence>
<protein>
    <recommendedName>
        <fullName evidence="9">Leucine--tRNA ligase</fullName>
        <ecNumber evidence="9">6.1.1.4</ecNumber>
    </recommendedName>
    <alternativeName>
        <fullName evidence="9">Leucyl-tRNA synthetase</fullName>
        <shortName evidence="9">LeuRS</shortName>
    </alternativeName>
</protein>
<evidence type="ECO:0000256" key="5">
    <source>
        <dbReference type="ARBA" id="ARBA00022840"/>
    </source>
</evidence>
<dbReference type="Pfam" id="PF13603">
    <property type="entry name" value="tRNA-synt_1_2"/>
    <property type="match status" value="1"/>
</dbReference>
<keyword evidence="15" id="KW-1185">Reference proteome</keyword>
<evidence type="ECO:0000313" key="15">
    <source>
        <dbReference type="Proteomes" id="UP000829647"/>
    </source>
</evidence>
<keyword evidence="4 9" id="KW-0547">Nucleotide-binding</keyword>
<feature type="domain" description="Aminoacyl-tRNA synthetase class Ia" evidence="11">
    <location>
        <begin position="765"/>
        <end position="793"/>
    </location>
</feature>
<keyword evidence="7 9" id="KW-0030">Aminoacyl-tRNA synthetase</keyword>
<dbReference type="GO" id="GO:0016874">
    <property type="term" value="F:ligase activity"/>
    <property type="evidence" value="ECO:0007669"/>
    <property type="project" value="UniProtKB-KW"/>
</dbReference>
<organism evidence="14 15">
    <name type="scientific">Hymenobacter sublimis</name>
    <dbReference type="NCBI Taxonomy" id="2933777"/>
    <lineage>
        <taxon>Bacteria</taxon>
        <taxon>Pseudomonadati</taxon>
        <taxon>Bacteroidota</taxon>
        <taxon>Cytophagia</taxon>
        <taxon>Cytophagales</taxon>
        <taxon>Hymenobacteraceae</taxon>
        <taxon>Hymenobacter</taxon>
    </lineage>
</organism>
<gene>
    <name evidence="9" type="primary">leuS</name>
    <name evidence="14" type="ORF">MWH26_09130</name>
</gene>
<dbReference type="HAMAP" id="MF_00049_B">
    <property type="entry name" value="Leu_tRNA_synth_B"/>
    <property type="match status" value="1"/>
</dbReference>
<accession>A0ABY4JDZ5</accession>
<dbReference type="EMBL" id="CP095848">
    <property type="protein sequence ID" value="UPL51054.1"/>
    <property type="molecule type" value="Genomic_DNA"/>
</dbReference>
<dbReference type="InterPro" id="IPR014729">
    <property type="entry name" value="Rossmann-like_a/b/a_fold"/>
</dbReference>
<evidence type="ECO:0000259" key="11">
    <source>
        <dbReference type="Pfam" id="PF00133"/>
    </source>
</evidence>
<comment type="caution">
    <text evidence="9">Lacks conserved residue(s) required for the propagation of feature annotation.</text>
</comment>
<dbReference type="InterPro" id="IPR025709">
    <property type="entry name" value="Leu_tRNA-synth_edit"/>
</dbReference>
<evidence type="ECO:0000259" key="13">
    <source>
        <dbReference type="Pfam" id="PF13603"/>
    </source>
</evidence>
<evidence type="ECO:0000256" key="2">
    <source>
        <dbReference type="ARBA" id="ARBA00022490"/>
    </source>
</evidence>
<feature type="short sequence motif" description="'KMSKS' region" evidence="9">
    <location>
        <begin position="767"/>
        <end position="771"/>
    </location>
</feature>
<dbReference type="EC" id="6.1.1.4" evidence="9"/>
<keyword evidence="6 9" id="KW-0648">Protein biosynthesis</keyword>